<protein>
    <submittedName>
        <fullName evidence="1">Uncharacterized protein</fullName>
    </submittedName>
</protein>
<sequence>MDKKQLEDLRNKWFGLLVDNIMDYDDTIHIQDIYKLVEKTESINILDSFYRTRNSVNMFKDWIEDNSESSIEKILEKRNIGYEKKEVGNETHYIFFLDDNTNFYTIEKTPHSIFLNIFDINTSEFETYIDINDYKELSMHIDKLMRYEDEN</sequence>
<organismHost>
    <name type="scientific">Twortvirus twort</name>
    <dbReference type="NCBI Taxonomy" id="55510"/>
</organismHost>
<gene>
    <name evidence="1" type="ORF">TwortDSMZ_187</name>
</gene>
<dbReference type="EMBL" id="MT151386">
    <property type="protein sequence ID" value="QIW89183.1"/>
    <property type="molecule type" value="Genomic_DNA"/>
</dbReference>
<name>A0A6H0X5K1_BPTWO</name>
<organism evidence="1 2">
    <name type="scientific">Staphylococcus phage Twort (strain DSM 17442 / HER 48)</name>
    <name type="common">Bacteriophage Twort</name>
    <dbReference type="NCBI Taxonomy" id="2908167"/>
    <lineage>
        <taxon>Viruses</taxon>
        <taxon>Duplodnaviria</taxon>
        <taxon>Heunggongvirae</taxon>
        <taxon>Uroviricota</taxon>
        <taxon>Caudoviricetes</taxon>
        <taxon>Herelleviridae</taxon>
        <taxon>Twortvirinae</taxon>
        <taxon>Twortvirus</taxon>
        <taxon>Twortvirus twort</taxon>
    </lineage>
</organism>
<dbReference type="Proteomes" id="UP000503318">
    <property type="component" value="Segment"/>
</dbReference>
<reference evidence="1 2" key="1">
    <citation type="submission" date="2020-03" db="EMBL/GenBank/DDBJ databases">
        <title>Variable regions in the genome of staphylococcal bacteriophage Twort.</title>
        <authorList>
            <person name="Glowacka-Rutkowska A."/>
            <person name="Gawor J."/>
            <person name="Lobocka M."/>
        </authorList>
    </citation>
    <scope>NUCLEOTIDE SEQUENCE [LARGE SCALE GENOMIC DNA]</scope>
</reference>
<proteinExistence type="predicted"/>
<evidence type="ECO:0000313" key="1">
    <source>
        <dbReference type="EMBL" id="QIW89183.1"/>
    </source>
</evidence>
<evidence type="ECO:0000313" key="2">
    <source>
        <dbReference type="Proteomes" id="UP000503318"/>
    </source>
</evidence>
<dbReference type="RefSeq" id="YP_238645.1">
    <property type="nucleotide sequence ID" value="NC_007021.1"/>
</dbReference>
<accession>A0A6H0X5K1</accession>
<dbReference type="KEGG" id="vg:5130446"/>